<feature type="transmembrane region" description="Helical" evidence="2">
    <location>
        <begin position="93"/>
        <end position="115"/>
    </location>
</feature>
<gene>
    <name evidence="3" type="ORF">SAMN05421580_102345</name>
</gene>
<keyword evidence="2" id="KW-0472">Membrane</keyword>
<evidence type="ECO:0000313" key="4">
    <source>
        <dbReference type="Proteomes" id="UP000186221"/>
    </source>
</evidence>
<feature type="compositionally biased region" description="Basic and acidic residues" evidence="1">
    <location>
        <begin position="8"/>
        <end position="18"/>
    </location>
</feature>
<proteinExistence type="predicted"/>
<dbReference type="RefSeq" id="WP_083951943.1">
    <property type="nucleotide sequence ID" value="NZ_FTOG01000002.1"/>
</dbReference>
<keyword evidence="2" id="KW-0812">Transmembrane</keyword>
<dbReference type="Proteomes" id="UP000186221">
    <property type="component" value="Unassembled WGS sequence"/>
</dbReference>
<organism evidence="3 4">
    <name type="scientific">Rhodobacter aestuarii</name>
    <dbReference type="NCBI Taxonomy" id="453582"/>
    <lineage>
        <taxon>Bacteria</taxon>
        <taxon>Pseudomonadati</taxon>
        <taxon>Pseudomonadota</taxon>
        <taxon>Alphaproteobacteria</taxon>
        <taxon>Rhodobacterales</taxon>
        <taxon>Rhodobacter group</taxon>
        <taxon>Rhodobacter</taxon>
    </lineage>
</organism>
<evidence type="ECO:0000256" key="2">
    <source>
        <dbReference type="SAM" id="Phobius"/>
    </source>
</evidence>
<name>A0A1N7KCF7_9RHOB</name>
<keyword evidence="2" id="KW-1133">Transmembrane helix</keyword>
<evidence type="ECO:0000313" key="3">
    <source>
        <dbReference type="EMBL" id="SIS59285.1"/>
    </source>
</evidence>
<feature type="region of interest" description="Disordered" evidence="1">
    <location>
        <begin position="1"/>
        <end position="35"/>
    </location>
</feature>
<feature type="transmembrane region" description="Helical" evidence="2">
    <location>
        <begin position="64"/>
        <end position="87"/>
    </location>
</feature>
<keyword evidence="4" id="KW-1185">Reference proteome</keyword>
<protein>
    <recommendedName>
        <fullName evidence="5">PH domain-containing protein</fullName>
    </recommendedName>
</protein>
<reference evidence="4" key="1">
    <citation type="submission" date="2017-01" db="EMBL/GenBank/DDBJ databases">
        <authorList>
            <person name="Varghese N."/>
            <person name="Submissions S."/>
        </authorList>
    </citation>
    <scope>NUCLEOTIDE SEQUENCE [LARGE SCALE GENOMIC DNA]</scope>
    <source>
        <strain evidence="4">DSM 19945</strain>
    </source>
</reference>
<dbReference type="EMBL" id="FTOG01000002">
    <property type="protein sequence ID" value="SIS59285.1"/>
    <property type="molecule type" value="Genomic_DNA"/>
</dbReference>
<dbReference type="STRING" id="453582.SAMN05421580_102345"/>
<dbReference type="OrthoDB" id="199424at2"/>
<sequence>MRPPRPLPRAERDKEPVVLHEPPPPLPQVEPETPSNAVPEGWEGIMQPGERILWRGKPVRRIKWIKLIFTSLFGTFFAGFALFWMIMAAQDGGFAWMFGLIHFSVGAGFVTVAILDERMRLRDTWFTLSDRAAYIARRHWWKGKILDTYPITADMPIRLGGGDKAGDVIFATKRVKTKNGYSTKNIGFLDIAQAPEVFALMKHAREALQ</sequence>
<accession>A0A1N7KCF7</accession>
<evidence type="ECO:0000256" key="1">
    <source>
        <dbReference type="SAM" id="MobiDB-lite"/>
    </source>
</evidence>
<evidence type="ECO:0008006" key="5">
    <source>
        <dbReference type="Google" id="ProtNLM"/>
    </source>
</evidence>
<dbReference type="AlphaFoldDB" id="A0A1N7KCF7"/>